<dbReference type="InterPro" id="IPR007325">
    <property type="entry name" value="KFase/CYL"/>
</dbReference>
<dbReference type="OrthoDB" id="9796085at2"/>
<name>A0A1L5FAK0_CLOKL</name>
<dbReference type="PANTHER" id="PTHR31118:SF12">
    <property type="entry name" value="CYCLASE-LIKE PROTEIN 2"/>
    <property type="match status" value="1"/>
</dbReference>
<dbReference type="EMBL" id="CP018335">
    <property type="protein sequence ID" value="APM39997.1"/>
    <property type="molecule type" value="Genomic_DNA"/>
</dbReference>
<dbReference type="GO" id="GO:0004061">
    <property type="term" value="F:arylformamidase activity"/>
    <property type="evidence" value="ECO:0007669"/>
    <property type="project" value="InterPro"/>
</dbReference>
<accession>A0A1L5FAK0</accession>
<keyword evidence="1" id="KW-0378">Hydrolase</keyword>
<protein>
    <submittedName>
        <fullName evidence="1">Hydrolase</fullName>
    </submittedName>
</protein>
<dbReference type="GO" id="GO:0019441">
    <property type="term" value="P:L-tryptophan catabolic process to kynurenine"/>
    <property type="evidence" value="ECO:0007669"/>
    <property type="project" value="InterPro"/>
</dbReference>
<evidence type="ECO:0000313" key="2">
    <source>
        <dbReference type="Proteomes" id="UP000184604"/>
    </source>
</evidence>
<dbReference type="RefSeq" id="WP_073539610.1">
    <property type="nucleotide sequence ID" value="NZ_CP018335.1"/>
</dbReference>
<dbReference type="Proteomes" id="UP000184604">
    <property type="component" value="Chromosome"/>
</dbReference>
<dbReference type="Pfam" id="PF04199">
    <property type="entry name" value="Cyclase"/>
    <property type="match status" value="1"/>
</dbReference>
<gene>
    <name evidence="1" type="ORF">BS101_15265</name>
</gene>
<reference evidence="1 2" key="1">
    <citation type="submission" date="2016-12" db="EMBL/GenBank/DDBJ databases">
        <title>Complete genome sequence of Clostridium kluyveri JZZ isolated from the pit mud of a Chinese flavor liquor-making factory.</title>
        <authorList>
            <person name="Wang Y."/>
        </authorList>
    </citation>
    <scope>NUCLEOTIDE SEQUENCE [LARGE SCALE GENOMIC DNA]</scope>
    <source>
        <strain evidence="1 2">JZZ</strain>
    </source>
</reference>
<proteinExistence type="predicted"/>
<dbReference type="SUPFAM" id="SSF102198">
    <property type="entry name" value="Putative cyclase"/>
    <property type="match status" value="1"/>
</dbReference>
<dbReference type="AlphaFoldDB" id="A0A1L5FAK0"/>
<sequence>MEIIDLTHTISELMPVYPGTEPPKLKVANIYEKDGFKETLLTMSSHTGTHMDSPAHLFPNGITLNYFPVNQFIGRALVIDCSDLKEGERITMKYINEVKETARRAQFILFHTGWDKRWGTSSYFGEYPYITEEVCEYLICSKKKGVGLDVISVDPISDENLTIHKKLLHKTDMIIMENLTCLEKVGKELFTLCALPIKYNNSDGAPIRAAAILDE</sequence>
<evidence type="ECO:0000313" key="1">
    <source>
        <dbReference type="EMBL" id="APM39997.1"/>
    </source>
</evidence>
<dbReference type="PANTHER" id="PTHR31118">
    <property type="entry name" value="CYCLASE-LIKE PROTEIN 2"/>
    <property type="match status" value="1"/>
</dbReference>
<organism evidence="1 2">
    <name type="scientific">Clostridium kluyveri</name>
    <dbReference type="NCBI Taxonomy" id="1534"/>
    <lineage>
        <taxon>Bacteria</taxon>
        <taxon>Bacillati</taxon>
        <taxon>Bacillota</taxon>
        <taxon>Clostridia</taxon>
        <taxon>Eubacteriales</taxon>
        <taxon>Clostridiaceae</taxon>
        <taxon>Clostridium</taxon>
    </lineage>
</organism>
<dbReference type="InterPro" id="IPR037175">
    <property type="entry name" value="KFase_sf"/>
</dbReference>
<dbReference type="Gene3D" id="3.50.30.50">
    <property type="entry name" value="Putative cyclase"/>
    <property type="match status" value="1"/>
</dbReference>